<feature type="signal peptide" evidence="2">
    <location>
        <begin position="1"/>
        <end position="28"/>
    </location>
</feature>
<feature type="compositionally biased region" description="Basic and acidic residues" evidence="1">
    <location>
        <begin position="245"/>
        <end position="268"/>
    </location>
</feature>
<keyword evidence="2" id="KW-0732">Signal</keyword>
<evidence type="ECO:0000313" key="4">
    <source>
        <dbReference type="Proteomes" id="UP001497644"/>
    </source>
</evidence>
<keyword evidence="4" id="KW-1185">Reference proteome</keyword>
<dbReference type="AlphaFoldDB" id="A0AAV2NIB4"/>
<sequence>MQVGGTLRGTRAISLLVFLVPLIGYAYSSPLQYLPSIPGYVPVYIRYGDEPLEEINPDLAEAFGETSNSAKSLQKIDHTFAHESDGFKDEDINAFLEESERKHAYPLRVRAAESRSFATANDDESGNKPKLLTIYELPDDNENRPRRRNRGRNRRKNWKPPAFKVGPLSDEEKEELEKLAIEVEKEETKPNELYIPNPKYFELPLDRTHNPHRAHNFVAPLKVQDPLNEPLTDLPEIVKAADFSKPSDHHDNAVSETDKEEPPIKEQRPATVLSNVDKVSPIDLPDKSETNEDKTKDSTEPTDEIAMDS</sequence>
<evidence type="ECO:0000256" key="1">
    <source>
        <dbReference type="SAM" id="MobiDB-lite"/>
    </source>
</evidence>
<feature type="region of interest" description="Disordered" evidence="1">
    <location>
        <begin position="115"/>
        <end position="173"/>
    </location>
</feature>
<protein>
    <submittedName>
        <fullName evidence="3">Uncharacterized protein</fullName>
    </submittedName>
</protein>
<proteinExistence type="predicted"/>
<evidence type="ECO:0000256" key="2">
    <source>
        <dbReference type="SAM" id="SignalP"/>
    </source>
</evidence>
<dbReference type="EMBL" id="OZ034825">
    <property type="protein sequence ID" value="CAL1679956.1"/>
    <property type="molecule type" value="Genomic_DNA"/>
</dbReference>
<feature type="compositionally biased region" description="Basic residues" evidence="1">
    <location>
        <begin position="145"/>
        <end position="158"/>
    </location>
</feature>
<gene>
    <name evidence="3" type="ORF">LPLAT_LOCUS6056</name>
</gene>
<name>A0AAV2NIB4_9HYME</name>
<feature type="compositionally biased region" description="Acidic residues" evidence="1">
    <location>
        <begin position="300"/>
        <end position="309"/>
    </location>
</feature>
<feature type="chain" id="PRO_5043449793" evidence="2">
    <location>
        <begin position="29"/>
        <end position="309"/>
    </location>
</feature>
<reference evidence="3" key="1">
    <citation type="submission" date="2024-04" db="EMBL/GenBank/DDBJ databases">
        <authorList>
            <consortium name="Molecular Ecology Group"/>
        </authorList>
    </citation>
    <scope>NUCLEOTIDE SEQUENCE</scope>
</reference>
<feature type="region of interest" description="Disordered" evidence="1">
    <location>
        <begin position="238"/>
        <end position="309"/>
    </location>
</feature>
<organism evidence="3 4">
    <name type="scientific">Lasius platythorax</name>
    <dbReference type="NCBI Taxonomy" id="488582"/>
    <lineage>
        <taxon>Eukaryota</taxon>
        <taxon>Metazoa</taxon>
        <taxon>Ecdysozoa</taxon>
        <taxon>Arthropoda</taxon>
        <taxon>Hexapoda</taxon>
        <taxon>Insecta</taxon>
        <taxon>Pterygota</taxon>
        <taxon>Neoptera</taxon>
        <taxon>Endopterygota</taxon>
        <taxon>Hymenoptera</taxon>
        <taxon>Apocrita</taxon>
        <taxon>Aculeata</taxon>
        <taxon>Formicoidea</taxon>
        <taxon>Formicidae</taxon>
        <taxon>Formicinae</taxon>
        <taxon>Lasius</taxon>
        <taxon>Lasius</taxon>
    </lineage>
</organism>
<accession>A0AAV2NIB4</accession>
<evidence type="ECO:0000313" key="3">
    <source>
        <dbReference type="EMBL" id="CAL1679956.1"/>
    </source>
</evidence>
<dbReference type="Proteomes" id="UP001497644">
    <property type="component" value="Chromosome 2"/>
</dbReference>
<feature type="compositionally biased region" description="Basic and acidic residues" evidence="1">
    <location>
        <begin position="284"/>
        <end position="299"/>
    </location>
</feature>